<dbReference type="InterPro" id="IPR036440">
    <property type="entry name" value="Peptidase_C15-like_sf"/>
</dbReference>
<organism evidence="5 6">
    <name type="scientific">Cylindrobasidium torrendii FP15055 ss-10</name>
    <dbReference type="NCBI Taxonomy" id="1314674"/>
    <lineage>
        <taxon>Eukaryota</taxon>
        <taxon>Fungi</taxon>
        <taxon>Dikarya</taxon>
        <taxon>Basidiomycota</taxon>
        <taxon>Agaricomycotina</taxon>
        <taxon>Agaricomycetes</taxon>
        <taxon>Agaricomycetidae</taxon>
        <taxon>Agaricales</taxon>
        <taxon>Marasmiineae</taxon>
        <taxon>Physalacriaceae</taxon>
        <taxon>Cylindrobasidium</taxon>
    </lineage>
</organism>
<sequence>MHSTVRRVCLTGFGPFHQYDENPSWLAVKRLRDEVLSFKDGSNAQITAIKIPVVYQEVLDTVPRLHEKPLSLPSDVQDGDRGIAEPFSLIVHVGVGAKGPLKFETLAHKSGYVSPDVRGAYAGIIQQDKHSAVARGFSGMRYTALDESLVTHVNVPAIVNKLNAQAVNIVQSFDPGRYLCDFIYYCSLAESKLSSRRTPTIFIHCPPVGEPLSTEEVADGLRKIILETLTSLYSVPSRL</sequence>
<gene>
    <name evidence="5" type="ORF">CYLTODRAFT_370789</name>
</gene>
<evidence type="ECO:0000256" key="3">
    <source>
        <dbReference type="ARBA" id="ARBA00022801"/>
    </source>
</evidence>
<accession>A0A0D7BJY9</accession>
<keyword evidence="3" id="KW-0378">Hydrolase</keyword>
<dbReference type="Proteomes" id="UP000054007">
    <property type="component" value="Unassembled WGS sequence"/>
</dbReference>
<evidence type="ECO:0000256" key="4">
    <source>
        <dbReference type="ARBA" id="ARBA00022807"/>
    </source>
</evidence>
<keyword evidence="4" id="KW-0788">Thiol protease</keyword>
<proteinExistence type="inferred from homology"/>
<name>A0A0D7BJY9_9AGAR</name>
<dbReference type="AlphaFoldDB" id="A0A0D7BJY9"/>
<evidence type="ECO:0000256" key="1">
    <source>
        <dbReference type="ARBA" id="ARBA00006641"/>
    </source>
</evidence>
<dbReference type="OrthoDB" id="407146at2759"/>
<evidence type="ECO:0000313" key="5">
    <source>
        <dbReference type="EMBL" id="KIY70560.1"/>
    </source>
</evidence>
<reference evidence="5 6" key="1">
    <citation type="journal article" date="2015" name="Fungal Genet. Biol.">
        <title>Evolution of novel wood decay mechanisms in Agaricales revealed by the genome sequences of Fistulina hepatica and Cylindrobasidium torrendii.</title>
        <authorList>
            <person name="Floudas D."/>
            <person name="Held B.W."/>
            <person name="Riley R."/>
            <person name="Nagy L.G."/>
            <person name="Koehler G."/>
            <person name="Ransdell A.S."/>
            <person name="Younus H."/>
            <person name="Chow J."/>
            <person name="Chiniquy J."/>
            <person name="Lipzen A."/>
            <person name="Tritt A."/>
            <person name="Sun H."/>
            <person name="Haridas S."/>
            <person name="LaButti K."/>
            <person name="Ohm R.A."/>
            <person name="Kues U."/>
            <person name="Blanchette R.A."/>
            <person name="Grigoriev I.V."/>
            <person name="Minto R.E."/>
            <person name="Hibbett D.S."/>
        </authorList>
    </citation>
    <scope>NUCLEOTIDE SEQUENCE [LARGE SCALE GENOMIC DNA]</scope>
    <source>
        <strain evidence="5 6">FP15055 ss-10</strain>
    </source>
</reference>
<dbReference type="Gene3D" id="3.40.630.20">
    <property type="entry name" value="Peptidase C15, pyroglutamyl peptidase I-like"/>
    <property type="match status" value="1"/>
</dbReference>
<dbReference type="Pfam" id="PF01470">
    <property type="entry name" value="Peptidase_C15"/>
    <property type="match status" value="1"/>
</dbReference>
<dbReference type="EMBL" id="KN880466">
    <property type="protein sequence ID" value="KIY70560.1"/>
    <property type="molecule type" value="Genomic_DNA"/>
</dbReference>
<dbReference type="PANTHER" id="PTHR23402:SF1">
    <property type="entry name" value="PYROGLUTAMYL-PEPTIDASE I"/>
    <property type="match status" value="1"/>
</dbReference>
<evidence type="ECO:0000256" key="2">
    <source>
        <dbReference type="ARBA" id="ARBA00022670"/>
    </source>
</evidence>
<comment type="similarity">
    <text evidence="1">Belongs to the peptidase C15 family.</text>
</comment>
<keyword evidence="2" id="KW-0645">Protease</keyword>
<dbReference type="SUPFAM" id="SSF53182">
    <property type="entry name" value="Pyrrolidone carboxyl peptidase (pyroglutamate aminopeptidase)"/>
    <property type="match status" value="1"/>
</dbReference>
<dbReference type="GO" id="GO:0008234">
    <property type="term" value="F:cysteine-type peptidase activity"/>
    <property type="evidence" value="ECO:0007669"/>
    <property type="project" value="UniProtKB-KW"/>
</dbReference>
<keyword evidence="6" id="KW-1185">Reference proteome</keyword>
<dbReference type="PANTHER" id="PTHR23402">
    <property type="entry name" value="PROTEASE FAMILY C15 PYROGLUTAMYL-PEPTIDASE I-RELATED"/>
    <property type="match status" value="1"/>
</dbReference>
<evidence type="ECO:0000313" key="6">
    <source>
        <dbReference type="Proteomes" id="UP000054007"/>
    </source>
</evidence>
<protein>
    <submittedName>
        <fullName evidence="5">Peptidase C15, pyroglutamyl peptidase I-like protein</fullName>
    </submittedName>
</protein>
<dbReference type="InterPro" id="IPR016125">
    <property type="entry name" value="Peptidase_C15-like"/>
</dbReference>
<dbReference type="GO" id="GO:0006508">
    <property type="term" value="P:proteolysis"/>
    <property type="evidence" value="ECO:0007669"/>
    <property type="project" value="UniProtKB-KW"/>
</dbReference>